<organism evidence="2 3">
    <name type="scientific">Geothermobacter hydrogeniphilus</name>
    <dbReference type="NCBI Taxonomy" id="1969733"/>
    <lineage>
        <taxon>Bacteria</taxon>
        <taxon>Pseudomonadati</taxon>
        <taxon>Thermodesulfobacteriota</taxon>
        <taxon>Desulfuromonadia</taxon>
        <taxon>Desulfuromonadales</taxon>
        <taxon>Geothermobacteraceae</taxon>
        <taxon>Geothermobacter</taxon>
    </lineage>
</organism>
<accession>A0A2K2HBN6</accession>
<dbReference type="RefSeq" id="WP_103114908.1">
    <property type="nucleotide sequence ID" value="NZ_PPFX01000010.1"/>
</dbReference>
<protein>
    <recommendedName>
        <fullName evidence="1">ApeI dehydratase-like domain-containing protein</fullName>
    </recommendedName>
</protein>
<dbReference type="InterPro" id="IPR054545">
    <property type="entry name" value="ApeI-like"/>
</dbReference>
<dbReference type="SUPFAM" id="SSF54637">
    <property type="entry name" value="Thioesterase/thiol ester dehydrase-isomerase"/>
    <property type="match status" value="1"/>
</dbReference>
<comment type="caution">
    <text evidence="2">The sequence shown here is derived from an EMBL/GenBank/DDBJ whole genome shotgun (WGS) entry which is preliminary data.</text>
</comment>
<feature type="domain" description="ApeI dehydratase-like" evidence="1">
    <location>
        <begin position="21"/>
        <end position="100"/>
    </location>
</feature>
<evidence type="ECO:0000313" key="2">
    <source>
        <dbReference type="EMBL" id="PNU20639.1"/>
    </source>
</evidence>
<dbReference type="AlphaFoldDB" id="A0A2K2HBN6"/>
<dbReference type="Gene3D" id="3.10.129.10">
    <property type="entry name" value="Hotdog Thioesterase"/>
    <property type="match status" value="1"/>
</dbReference>
<dbReference type="InterPro" id="IPR029069">
    <property type="entry name" value="HotDog_dom_sf"/>
</dbReference>
<sequence length="120" mass="12783">MSAEMIRQIGLALNGVEVQGDGTLVAQCCFPSEFCGFAGHFPGAPILPALVQLLLAREVIHRGAGNLSIGGVSAAKFKRPLKPLEEIEILCHPQPQGEAYMVELRVAGTRASSFNLNLRA</sequence>
<dbReference type="OrthoDB" id="9772788at2"/>
<dbReference type="Proteomes" id="UP000236340">
    <property type="component" value="Unassembled WGS sequence"/>
</dbReference>
<reference evidence="2 3" key="1">
    <citation type="journal article" date="2018" name="Genome Announc.">
        <title>Genome Sequence of Geothermobacter sp. HR-1 Iron Reducer from the Loihi Seamount.</title>
        <authorList>
            <person name="Smith H."/>
            <person name="Abuyen K."/>
            <person name="Tremblay J."/>
            <person name="Savalia P."/>
            <person name="Perez-Rodriguez I."/>
            <person name="Emerson D."/>
            <person name="Tully B."/>
            <person name="Amend J."/>
        </authorList>
    </citation>
    <scope>NUCLEOTIDE SEQUENCE [LARGE SCALE GENOMIC DNA]</scope>
    <source>
        <strain evidence="2 3">HR-1</strain>
    </source>
</reference>
<gene>
    <name evidence="2" type="ORF">C2E25_06230</name>
</gene>
<dbReference type="EMBL" id="PPFX01000010">
    <property type="protein sequence ID" value="PNU20639.1"/>
    <property type="molecule type" value="Genomic_DNA"/>
</dbReference>
<dbReference type="Pfam" id="PF22818">
    <property type="entry name" value="ApeI-like"/>
    <property type="match status" value="1"/>
</dbReference>
<name>A0A2K2HBN6_9BACT</name>
<evidence type="ECO:0000259" key="1">
    <source>
        <dbReference type="Pfam" id="PF22818"/>
    </source>
</evidence>
<proteinExistence type="predicted"/>
<evidence type="ECO:0000313" key="3">
    <source>
        <dbReference type="Proteomes" id="UP000236340"/>
    </source>
</evidence>